<reference evidence="2" key="3">
    <citation type="submission" date="2021-05" db="UniProtKB">
        <authorList>
            <consortium name="EnsemblPlants"/>
        </authorList>
    </citation>
    <scope>IDENTIFICATION</scope>
    <source>
        <strain evidence="2">cv. B73</strain>
    </source>
</reference>
<dbReference type="EnsemblPlants" id="Zm00001eb413960_T001">
    <property type="protein sequence ID" value="Zm00001eb413960_P001"/>
    <property type="gene ID" value="Zm00001eb413960"/>
</dbReference>
<dbReference type="InParanoid" id="A0A804REV0"/>
<evidence type="ECO:0000256" key="1">
    <source>
        <dbReference type="SAM" id="MobiDB-lite"/>
    </source>
</evidence>
<evidence type="ECO:0000313" key="2">
    <source>
        <dbReference type="EnsemblPlants" id="Zm00001eb413960_P001"/>
    </source>
</evidence>
<organism evidence="2 3">
    <name type="scientific">Zea mays</name>
    <name type="common">Maize</name>
    <dbReference type="NCBI Taxonomy" id="4577"/>
    <lineage>
        <taxon>Eukaryota</taxon>
        <taxon>Viridiplantae</taxon>
        <taxon>Streptophyta</taxon>
        <taxon>Embryophyta</taxon>
        <taxon>Tracheophyta</taxon>
        <taxon>Spermatophyta</taxon>
        <taxon>Magnoliopsida</taxon>
        <taxon>Liliopsida</taxon>
        <taxon>Poales</taxon>
        <taxon>Poaceae</taxon>
        <taxon>PACMAD clade</taxon>
        <taxon>Panicoideae</taxon>
        <taxon>Andropogonodae</taxon>
        <taxon>Andropogoneae</taxon>
        <taxon>Tripsacinae</taxon>
        <taxon>Zea</taxon>
    </lineage>
</organism>
<reference evidence="2" key="2">
    <citation type="submission" date="2019-07" db="EMBL/GenBank/DDBJ databases">
        <authorList>
            <person name="Seetharam A."/>
            <person name="Woodhouse M."/>
            <person name="Cannon E."/>
        </authorList>
    </citation>
    <scope>NUCLEOTIDE SEQUENCE [LARGE SCALE GENOMIC DNA]</scope>
    <source>
        <strain evidence="2">cv. B73</strain>
    </source>
</reference>
<feature type="region of interest" description="Disordered" evidence="1">
    <location>
        <begin position="1"/>
        <end position="28"/>
    </location>
</feature>
<accession>A0A804REV0</accession>
<reference evidence="3" key="1">
    <citation type="journal article" date="2009" name="Science">
        <title>The B73 maize genome: complexity, diversity, and dynamics.</title>
        <authorList>
            <person name="Schnable P.S."/>
            <person name="Ware D."/>
            <person name="Fulton R.S."/>
            <person name="Stein J.C."/>
            <person name="Wei F."/>
            <person name="Pasternak S."/>
            <person name="Liang C."/>
            <person name="Zhang J."/>
            <person name="Fulton L."/>
            <person name="Graves T.A."/>
            <person name="Minx P."/>
            <person name="Reily A.D."/>
            <person name="Courtney L."/>
            <person name="Kruchowski S.S."/>
            <person name="Tomlinson C."/>
            <person name="Strong C."/>
            <person name="Delehaunty K."/>
            <person name="Fronick C."/>
            <person name="Courtney B."/>
            <person name="Rock S.M."/>
            <person name="Belter E."/>
            <person name="Du F."/>
            <person name="Kim K."/>
            <person name="Abbott R.M."/>
            <person name="Cotton M."/>
            <person name="Levy A."/>
            <person name="Marchetto P."/>
            <person name="Ochoa K."/>
            <person name="Jackson S.M."/>
            <person name="Gillam B."/>
            <person name="Chen W."/>
            <person name="Yan L."/>
            <person name="Higginbotham J."/>
            <person name="Cardenas M."/>
            <person name="Waligorski J."/>
            <person name="Applebaum E."/>
            <person name="Phelps L."/>
            <person name="Falcone J."/>
            <person name="Kanchi K."/>
            <person name="Thane T."/>
            <person name="Scimone A."/>
            <person name="Thane N."/>
            <person name="Henke J."/>
            <person name="Wang T."/>
            <person name="Ruppert J."/>
            <person name="Shah N."/>
            <person name="Rotter K."/>
            <person name="Hodges J."/>
            <person name="Ingenthron E."/>
            <person name="Cordes M."/>
            <person name="Kohlberg S."/>
            <person name="Sgro J."/>
            <person name="Delgado B."/>
            <person name="Mead K."/>
            <person name="Chinwalla A."/>
            <person name="Leonard S."/>
            <person name="Crouse K."/>
            <person name="Collura K."/>
            <person name="Kudrna D."/>
            <person name="Currie J."/>
            <person name="He R."/>
            <person name="Angelova A."/>
            <person name="Rajasekar S."/>
            <person name="Mueller T."/>
            <person name="Lomeli R."/>
            <person name="Scara G."/>
            <person name="Ko A."/>
            <person name="Delaney K."/>
            <person name="Wissotski M."/>
            <person name="Lopez G."/>
            <person name="Campos D."/>
            <person name="Braidotti M."/>
            <person name="Ashley E."/>
            <person name="Golser W."/>
            <person name="Kim H."/>
            <person name="Lee S."/>
            <person name="Lin J."/>
            <person name="Dujmic Z."/>
            <person name="Kim W."/>
            <person name="Talag J."/>
            <person name="Zuccolo A."/>
            <person name="Fan C."/>
            <person name="Sebastian A."/>
            <person name="Kramer M."/>
            <person name="Spiegel L."/>
            <person name="Nascimento L."/>
            <person name="Zutavern T."/>
            <person name="Miller B."/>
            <person name="Ambroise C."/>
            <person name="Muller S."/>
            <person name="Spooner W."/>
            <person name="Narechania A."/>
            <person name="Ren L."/>
            <person name="Wei S."/>
            <person name="Kumari S."/>
            <person name="Faga B."/>
            <person name="Levy M.J."/>
            <person name="McMahan L."/>
            <person name="Van Buren P."/>
            <person name="Vaughn M.W."/>
            <person name="Ying K."/>
            <person name="Yeh C.-T."/>
            <person name="Emrich S.J."/>
            <person name="Jia Y."/>
            <person name="Kalyanaraman A."/>
            <person name="Hsia A.-P."/>
            <person name="Barbazuk W.B."/>
            <person name="Baucom R.S."/>
            <person name="Brutnell T.P."/>
            <person name="Carpita N.C."/>
            <person name="Chaparro C."/>
            <person name="Chia J.-M."/>
            <person name="Deragon J.-M."/>
            <person name="Estill J.C."/>
            <person name="Fu Y."/>
            <person name="Jeddeloh J.A."/>
            <person name="Han Y."/>
            <person name="Lee H."/>
            <person name="Li P."/>
            <person name="Lisch D.R."/>
            <person name="Liu S."/>
            <person name="Liu Z."/>
            <person name="Nagel D.H."/>
            <person name="McCann M.C."/>
            <person name="SanMiguel P."/>
            <person name="Myers A.M."/>
            <person name="Nettleton D."/>
            <person name="Nguyen J."/>
            <person name="Penning B.W."/>
            <person name="Ponnala L."/>
            <person name="Schneider K.L."/>
            <person name="Schwartz D.C."/>
            <person name="Sharma A."/>
            <person name="Soderlund C."/>
            <person name="Springer N.M."/>
            <person name="Sun Q."/>
            <person name="Wang H."/>
            <person name="Waterman M."/>
            <person name="Westerman R."/>
            <person name="Wolfgruber T.K."/>
            <person name="Yang L."/>
            <person name="Yu Y."/>
            <person name="Zhang L."/>
            <person name="Zhou S."/>
            <person name="Zhu Q."/>
            <person name="Bennetzen J.L."/>
            <person name="Dawe R.K."/>
            <person name="Jiang J."/>
            <person name="Jiang N."/>
            <person name="Presting G.G."/>
            <person name="Wessler S.R."/>
            <person name="Aluru S."/>
            <person name="Martienssen R.A."/>
            <person name="Clifton S.W."/>
            <person name="McCombie W.R."/>
            <person name="Wing R.A."/>
            <person name="Wilson R.K."/>
        </authorList>
    </citation>
    <scope>NUCLEOTIDE SEQUENCE [LARGE SCALE GENOMIC DNA]</scope>
    <source>
        <strain evidence="3">cv. B73</strain>
    </source>
</reference>
<proteinExistence type="predicted"/>
<evidence type="ECO:0000313" key="3">
    <source>
        <dbReference type="Proteomes" id="UP000007305"/>
    </source>
</evidence>
<dbReference type="Gramene" id="Zm00001eb413960_T001">
    <property type="protein sequence ID" value="Zm00001eb413960_P001"/>
    <property type="gene ID" value="Zm00001eb413960"/>
</dbReference>
<keyword evidence="3" id="KW-1185">Reference proteome</keyword>
<sequence length="106" mass="11527">MERSPQCERPLAKIEPASGSLQGEGRGNGGGLVFAVVATVRRDPSDCRLDDTFGEPVGIRASPPSAVDLDRGGQIFHRRECHQRRRDRASVSVGELSRGSWRNGVE</sequence>
<dbReference type="Proteomes" id="UP000007305">
    <property type="component" value="Chromosome 10"/>
</dbReference>
<protein>
    <submittedName>
        <fullName evidence="2">Uncharacterized protein</fullName>
    </submittedName>
</protein>
<feature type="compositionally biased region" description="Basic and acidic residues" evidence="1">
    <location>
        <begin position="1"/>
        <end position="12"/>
    </location>
</feature>
<dbReference type="AlphaFoldDB" id="A0A804REV0"/>
<feature type="region of interest" description="Disordered" evidence="1">
    <location>
        <begin position="49"/>
        <end position="106"/>
    </location>
</feature>
<name>A0A804REV0_MAIZE</name>